<dbReference type="InterPro" id="IPR013517">
    <property type="entry name" value="FG-GAP"/>
</dbReference>
<dbReference type="Proteomes" id="UP001597342">
    <property type="component" value="Unassembled WGS sequence"/>
</dbReference>
<evidence type="ECO:0000313" key="3">
    <source>
        <dbReference type="EMBL" id="MFD2101525.1"/>
    </source>
</evidence>
<dbReference type="Pfam" id="PF07593">
    <property type="entry name" value="UnbV_ASPIC"/>
    <property type="match status" value="1"/>
</dbReference>
<gene>
    <name evidence="3" type="ORF">ACFSJE_17175</name>
</gene>
<evidence type="ECO:0000313" key="4">
    <source>
        <dbReference type="Proteomes" id="UP001597342"/>
    </source>
</evidence>
<protein>
    <submittedName>
        <fullName evidence="3">VCBS repeat-containing protein</fullName>
    </submittedName>
</protein>
<dbReference type="RefSeq" id="WP_379832100.1">
    <property type="nucleotide sequence ID" value="NZ_JBHUHU010000005.1"/>
</dbReference>
<dbReference type="InterPro" id="IPR027039">
    <property type="entry name" value="Crtac1"/>
</dbReference>
<dbReference type="Gene3D" id="2.130.10.130">
    <property type="entry name" value="Integrin alpha, N-terminal"/>
    <property type="match status" value="3"/>
</dbReference>
<keyword evidence="4" id="KW-1185">Reference proteome</keyword>
<dbReference type="Pfam" id="PF13517">
    <property type="entry name" value="FG-GAP_3"/>
    <property type="match status" value="6"/>
</dbReference>
<organism evidence="3 4">
    <name type="scientific">Flagellimonas iocasae</name>
    <dbReference type="NCBI Taxonomy" id="2055905"/>
    <lineage>
        <taxon>Bacteria</taxon>
        <taxon>Pseudomonadati</taxon>
        <taxon>Bacteroidota</taxon>
        <taxon>Flavobacteriia</taxon>
        <taxon>Flavobacteriales</taxon>
        <taxon>Flavobacteriaceae</taxon>
        <taxon>Flagellimonas</taxon>
    </lineage>
</organism>
<keyword evidence="1" id="KW-0732">Signal</keyword>
<proteinExistence type="predicted"/>
<comment type="caution">
    <text evidence="3">The sequence shown here is derived from an EMBL/GenBank/DDBJ whole genome shotgun (WGS) entry which is preliminary data.</text>
</comment>
<dbReference type="PANTHER" id="PTHR16026:SF0">
    <property type="entry name" value="CARTILAGE ACIDIC PROTEIN 1"/>
    <property type="match status" value="1"/>
</dbReference>
<dbReference type="SUPFAM" id="SSF69318">
    <property type="entry name" value="Integrin alpha N-terminal domain"/>
    <property type="match status" value="3"/>
</dbReference>
<name>A0ABW4Y2J2_9FLAO</name>
<accession>A0ABW4Y2J2</accession>
<evidence type="ECO:0000259" key="2">
    <source>
        <dbReference type="Pfam" id="PF07593"/>
    </source>
</evidence>
<dbReference type="InterPro" id="IPR028994">
    <property type="entry name" value="Integrin_alpha_N"/>
</dbReference>
<sequence length="1103" mass="122512">MSFLLVLGLVISCNRSEEEGNTLFTSLTMEETGLVFENTLDYTNEFNIYKYRNYYNGGGVGLGDVNNDGLLDVFLTANLLPNKLFLNKGNFQFEDITESAGVAGKRAWSTGVSMVDINGDGWLDIYVCNSGDIKGDNKQNEFFINNGDGTFTDKAEELGLADQGFSTHAAFFDYDNDGDLDVYLLNNSYRSIRSFDLEANERHVHNKLGGDKLFRNDGMVFTDVTEEAGIYSSEIGFGLGISVSDLNRDGWPDLYISNDFFEKDYIYMNNGDGTFSENLEEQMRSISMGSMGSDIADISGDGYTEIFVTEMLPESDGRLKTTMVFENWDQYQNNLKNGYYHQYTRNMLHQHNGKTDGQITFSEIGRLAGIEATDWSWSPLISDFNYDGYNDIFISNGLVKDLLNRDYTNYVVSEEVAKMVEKKSGVDYKHLVDLMPPNKISNYMYSGGPNLSFTNTGKEWGLAEPSHSNGAAYGDLDNDGDLDLIVNNANMPLFVYKNTTVEQHPEAHYLKIKLVGAQKNRQAIGTKVTLKANGKLFYKEQFLNRGFQSTIDPILNFGLGTIQKIDSVIIDWPYGGTTYLTDVLANQTLTVDEQTIQKTNPPPSLSGNDSKLFQKLNSDEVLKFIHKENAFVDFDYDRLLYHFKSTEGPKIAEADINNDGLQDVFIGGAKGTAGSLYIQQSNGAFTKTNTGLLEEDKESEDLGCTFFDADNDGDLDLYVTSGGIEFTGNSFALVDRLYFNDGKGNFEKSKQLLPNAKPESTSAVVAADYDGDGDLDLFVGVRLKIKNYGVPQSSYLLENDGTGKFTDVTSQKASALLNLGMVTDAKWVDFDNDVDKDLLVVGEWMPITLLENKNGVLEPAQSAPFKDTTGWWNTCQVADLNNDGFPDFVLGNHGLNSRFKASADKPLYCYINDFDGNGDVEQIMCKYIGDKAYVTPMRQDIVQQMPYLFKKYNSYESYKEQTIEQVFSAEELKGAIVHETKMLESVVALSDGNGGFTVKPLPKEAQISPTFAVLLDDFNDDGAIDVMLGGNLFGVKPEVGRYDASYGTLLLNNGKGDFEAAGAKESGINMEGEIRDIKKLEVAGKELIVVARNNASLEVYRKN</sequence>
<reference evidence="4" key="1">
    <citation type="journal article" date="2019" name="Int. J. Syst. Evol. Microbiol.">
        <title>The Global Catalogue of Microorganisms (GCM) 10K type strain sequencing project: providing services to taxonomists for standard genome sequencing and annotation.</title>
        <authorList>
            <consortium name="The Broad Institute Genomics Platform"/>
            <consortium name="The Broad Institute Genome Sequencing Center for Infectious Disease"/>
            <person name="Wu L."/>
            <person name="Ma J."/>
        </authorList>
    </citation>
    <scope>NUCLEOTIDE SEQUENCE [LARGE SCALE GENOMIC DNA]</scope>
    <source>
        <strain evidence="4">JCM 3389</strain>
    </source>
</reference>
<evidence type="ECO:0000256" key="1">
    <source>
        <dbReference type="ARBA" id="ARBA00022729"/>
    </source>
</evidence>
<dbReference type="InterPro" id="IPR011519">
    <property type="entry name" value="UnbV_ASPIC"/>
</dbReference>
<dbReference type="EMBL" id="JBHUHU010000005">
    <property type="protein sequence ID" value="MFD2101525.1"/>
    <property type="molecule type" value="Genomic_DNA"/>
</dbReference>
<feature type="domain" description="ASPIC/UnbV" evidence="2">
    <location>
        <begin position="523"/>
        <end position="590"/>
    </location>
</feature>
<dbReference type="PANTHER" id="PTHR16026">
    <property type="entry name" value="CARTILAGE ACIDIC PROTEIN 1"/>
    <property type="match status" value="1"/>
</dbReference>